<dbReference type="AlphaFoldDB" id="A0A1L3ZSY0"/>
<reference evidence="2" key="1">
    <citation type="submission" date="2016-11" db="EMBL/GenBank/DDBJ databases">
        <title>Complete Genome Sequence of alachlor-degrading Sphingomonas sp. strain JJ-A5.</title>
        <authorList>
            <person name="Lee H."/>
            <person name="Ka J.-O."/>
        </authorList>
    </citation>
    <scope>NUCLEOTIDE SEQUENCE [LARGE SCALE GENOMIC DNA]</scope>
    <source>
        <strain evidence="2">JJ-A5</strain>
    </source>
</reference>
<dbReference type="Proteomes" id="UP000182063">
    <property type="component" value="Chromosome"/>
</dbReference>
<evidence type="ECO:0000313" key="2">
    <source>
        <dbReference type="Proteomes" id="UP000182063"/>
    </source>
</evidence>
<sequence>MAVAKPEAVAAEPTIKRPCLPPGNIMPMEHMRRHFMLKAPPGMTQEDARYLEAWKHVGKQFQRHDIVYLLADDESWELEICIEAVRLNGCEVSVRKVFSRKPVNTVATILSDDFRAEWRAGMGFCVVRIHDDVPVVKGHHSEAAAILEWQRTQPKKAV</sequence>
<dbReference type="RefSeq" id="WP_072596300.1">
    <property type="nucleotide sequence ID" value="NZ_CP018221.1"/>
</dbReference>
<protein>
    <submittedName>
        <fullName evidence="1">Uncharacterized protein</fullName>
    </submittedName>
</protein>
<proteinExistence type="predicted"/>
<keyword evidence="2" id="KW-1185">Reference proteome</keyword>
<accession>A0A1L3ZSY0</accession>
<dbReference type="KEGG" id="sphj:BSL82_04970"/>
<dbReference type="STRING" id="1921510.BSL82_04970"/>
<gene>
    <name evidence="1" type="ORF">BSL82_04970</name>
</gene>
<dbReference type="EMBL" id="CP018221">
    <property type="protein sequence ID" value="API58746.1"/>
    <property type="molecule type" value="Genomic_DNA"/>
</dbReference>
<evidence type="ECO:0000313" key="1">
    <source>
        <dbReference type="EMBL" id="API58746.1"/>
    </source>
</evidence>
<name>A0A1L3ZSY0_9SPHN</name>
<dbReference type="OrthoDB" id="9974978at2"/>
<organism evidence="1 2">
    <name type="scientific">Tardibacter chloracetimidivorans</name>
    <dbReference type="NCBI Taxonomy" id="1921510"/>
    <lineage>
        <taxon>Bacteria</taxon>
        <taxon>Pseudomonadati</taxon>
        <taxon>Pseudomonadota</taxon>
        <taxon>Alphaproteobacteria</taxon>
        <taxon>Sphingomonadales</taxon>
        <taxon>Sphingomonadaceae</taxon>
        <taxon>Tardibacter</taxon>
    </lineage>
</organism>